<feature type="transmembrane region" description="Helical" evidence="1">
    <location>
        <begin position="101"/>
        <end position="122"/>
    </location>
</feature>
<dbReference type="InterPro" id="IPR018580">
    <property type="entry name" value="Uncharacterised_YfhO"/>
</dbReference>
<comment type="caution">
    <text evidence="2">The sequence shown here is derived from an EMBL/GenBank/DDBJ whole genome shotgun (WGS) entry which is preliminary data.</text>
</comment>
<feature type="transmembrane region" description="Helical" evidence="1">
    <location>
        <begin position="849"/>
        <end position="869"/>
    </location>
</feature>
<evidence type="ECO:0000256" key="1">
    <source>
        <dbReference type="SAM" id="Phobius"/>
    </source>
</evidence>
<dbReference type="PANTHER" id="PTHR38454:SF1">
    <property type="entry name" value="INTEGRAL MEMBRANE PROTEIN"/>
    <property type="match status" value="1"/>
</dbReference>
<dbReference type="eggNOG" id="COG4485">
    <property type="taxonomic scope" value="Bacteria"/>
</dbReference>
<proteinExistence type="predicted"/>
<accession>E4KLZ9</accession>
<feature type="transmembrane region" description="Helical" evidence="1">
    <location>
        <begin position="179"/>
        <end position="209"/>
    </location>
</feature>
<feature type="transmembrane region" description="Helical" evidence="1">
    <location>
        <begin position="294"/>
        <end position="311"/>
    </location>
</feature>
<dbReference type="OrthoDB" id="9815466at2"/>
<feature type="transmembrane region" description="Helical" evidence="1">
    <location>
        <begin position="381"/>
        <end position="399"/>
    </location>
</feature>
<dbReference type="Proteomes" id="UP000005990">
    <property type="component" value="Unassembled WGS sequence"/>
</dbReference>
<evidence type="ECO:0000313" key="2">
    <source>
        <dbReference type="EMBL" id="EFR31968.1"/>
    </source>
</evidence>
<reference evidence="2 3" key="1">
    <citation type="submission" date="2010-10" db="EMBL/GenBank/DDBJ databases">
        <authorList>
            <person name="Durkin A.S."/>
            <person name="Madupu R."/>
            <person name="Torralba M."/>
            <person name="Gillis M."/>
            <person name="Methe B."/>
            <person name="Sutton G."/>
            <person name="Nelson K.E."/>
        </authorList>
    </citation>
    <scope>NUCLEOTIDE SEQUENCE [LARGE SCALE GENOMIC DNA]</scope>
    <source>
        <strain evidence="2 3">ACS-139-V-Col8</strain>
    </source>
</reference>
<gene>
    <name evidence="2" type="ORF">HMPREF9257_0982</name>
</gene>
<evidence type="ECO:0000313" key="3">
    <source>
        <dbReference type="Proteomes" id="UP000005990"/>
    </source>
</evidence>
<dbReference type="RefSeq" id="WP_006417453.1">
    <property type="nucleotide sequence ID" value="NZ_AENN01000001.1"/>
</dbReference>
<keyword evidence="3" id="KW-1185">Reference proteome</keyword>
<feature type="transmembrane region" description="Helical" evidence="1">
    <location>
        <begin position="6"/>
        <end position="28"/>
    </location>
</feature>
<keyword evidence="1" id="KW-0472">Membrane</keyword>
<feature type="transmembrane region" description="Helical" evidence="1">
    <location>
        <begin position="76"/>
        <end position="95"/>
    </location>
</feature>
<dbReference type="STRING" id="908337.HMPREF9257_0982"/>
<feature type="transmembrane region" description="Helical" evidence="1">
    <location>
        <begin position="142"/>
        <end position="167"/>
    </location>
</feature>
<keyword evidence="1" id="KW-1133">Transmembrane helix</keyword>
<feature type="transmembrane region" description="Helical" evidence="1">
    <location>
        <begin position="323"/>
        <end position="343"/>
    </location>
</feature>
<feature type="transmembrane region" description="Helical" evidence="1">
    <location>
        <begin position="230"/>
        <end position="253"/>
    </location>
</feature>
<protein>
    <submittedName>
        <fullName evidence="2">Bacterial membrane protein YfhO</fullName>
    </submittedName>
</protein>
<organism evidence="2 3">
    <name type="scientific">Eremococcus coleocola ACS-139-V-Col8</name>
    <dbReference type="NCBI Taxonomy" id="908337"/>
    <lineage>
        <taxon>Bacteria</taxon>
        <taxon>Bacillati</taxon>
        <taxon>Bacillota</taxon>
        <taxon>Bacilli</taxon>
        <taxon>Lactobacillales</taxon>
        <taxon>Aerococcaceae</taxon>
        <taxon>Eremococcus</taxon>
    </lineage>
</organism>
<feature type="transmembrane region" description="Helical" evidence="1">
    <location>
        <begin position="405"/>
        <end position="427"/>
    </location>
</feature>
<feature type="transmembrane region" description="Helical" evidence="1">
    <location>
        <begin position="349"/>
        <end position="369"/>
    </location>
</feature>
<name>E4KLZ9_9LACT</name>
<sequence>MKKHIFSYLIYSLLFSLIAIIVAILMGFAPFGKETMLTVDLGQQYIDFFSLFKEALTKDPGLIIYSFQKSIGGEMIGLWAYYLLSPFNLILLFFNESNFDSAVTLISYLKLLSAGLTMMYFIDHKYKLNQPMLIVFSLSYSLMSYSIVFLLNIMWLDALIMLPLIALGLDYLLRGRSPLIYTISLGLMLIFNYYVAYMICIFLSFYSFFNYLEIHQKFDLKSLLKSYGRFLIYSILGVLLAGITLFPTFASLLSSKATHTLSELDWDLVYTLGQSTSKLFIGSFNFDELSSGSPNFYVGLVALILIIFYFFNRRIHWQEKIVAGLIFGVYLISFRYDLLNIIWHGGQFPIWYEYRFSFTLSFFILILAIRAIQYRPKTYPTSFYFATFLLILAAFIYYYGQLDNYPFLSMTKLLVSLAFILAYLIIFKLFDLNIKYSQWLLLAIVAVELLTNTSLILNEFSYVDQSKFRDYTSLLSQATQPLQSSNQDFYRIHKNYMRTKNEAMYSHYTGLDHFGSTIDANLPELFGYLGQPDGNGFVAYTNGTLFTDDFFAIRYLLGVQDDPSPKLKESQYNLYPEALDLDQTYYPMVQSNERYTVRENKTAFGLGMEVTNQVLEAEFLKNNPIYNQNLLLNLLDLNQSYPDFFVEKEFTDISYHNVTVSDRGDGDYFTYQNDNKKDNYIQYDFQPDSDNPYYFTLPSQYTHDKVDLELNGDRYRFYTPYRRRQITNAAYLAQNQPQSFTISLKENSMKANLPALYEFNLDDYQDLKENHQTNNLVVTHHSSTTIAGRIKIESDSNYMLVSLPYDKNWQATVDGQTSEVIPVLNHTLMAIKVPQGDHQIELKYRPKSILIGLGLSLTGLIGVLLGQFITNKHSKKLVN</sequence>
<dbReference type="Pfam" id="PF09586">
    <property type="entry name" value="YfhO"/>
    <property type="match status" value="1"/>
</dbReference>
<keyword evidence="1" id="KW-0812">Transmembrane</keyword>
<dbReference type="EMBL" id="AENN01000001">
    <property type="protein sequence ID" value="EFR31968.1"/>
    <property type="molecule type" value="Genomic_DNA"/>
</dbReference>
<dbReference type="PANTHER" id="PTHR38454">
    <property type="entry name" value="INTEGRAL MEMBRANE PROTEIN-RELATED"/>
    <property type="match status" value="1"/>
</dbReference>
<dbReference type="AlphaFoldDB" id="E4KLZ9"/>